<feature type="compositionally biased region" description="Basic and acidic residues" evidence="1">
    <location>
        <begin position="29"/>
        <end position="52"/>
    </location>
</feature>
<evidence type="ECO:0000256" key="1">
    <source>
        <dbReference type="SAM" id="MobiDB-lite"/>
    </source>
</evidence>
<keyword evidence="3" id="KW-1185">Reference proteome</keyword>
<protein>
    <submittedName>
        <fullName evidence="2">Uncharacterized protein</fullName>
    </submittedName>
</protein>
<organism evidence="2 3">
    <name type="scientific">Synaphobranchus kaupii</name>
    <name type="common">Kaup's arrowtooth eel</name>
    <dbReference type="NCBI Taxonomy" id="118154"/>
    <lineage>
        <taxon>Eukaryota</taxon>
        <taxon>Metazoa</taxon>
        <taxon>Chordata</taxon>
        <taxon>Craniata</taxon>
        <taxon>Vertebrata</taxon>
        <taxon>Euteleostomi</taxon>
        <taxon>Actinopterygii</taxon>
        <taxon>Neopterygii</taxon>
        <taxon>Teleostei</taxon>
        <taxon>Anguilliformes</taxon>
        <taxon>Synaphobranchidae</taxon>
        <taxon>Synaphobranchus</taxon>
    </lineage>
</organism>
<comment type="caution">
    <text evidence="2">The sequence shown here is derived from an EMBL/GenBank/DDBJ whole genome shotgun (WGS) entry which is preliminary data.</text>
</comment>
<evidence type="ECO:0000313" key="2">
    <source>
        <dbReference type="EMBL" id="KAJ8346057.1"/>
    </source>
</evidence>
<feature type="region of interest" description="Disordered" evidence="1">
    <location>
        <begin position="123"/>
        <end position="155"/>
    </location>
</feature>
<accession>A0A9Q1EVY6</accession>
<proteinExistence type="predicted"/>
<evidence type="ECO:0000313" key="3">
    <source>
        <dbReference type="Proteomes" id="UP001152622"/>
    </source>
</evidence>
<gene>
    <name evidence="2" type="ORF">SKAU_G00302500</name>
</gene>
<feature type="region of interest" description="Disordered" evidence="1">
    <location>
        <begin position="190"/>
        <end position="213"/>
    </location>
</feature>
<dbReference type="AlphaFoldDB" id="A0A9Q1EVY6"/>
<dbReference type="EMBL" id="JAINUF010000012">
    <property type="protein sequence ID" value="KAJ8346057.1"/>
    <property type="molecule type" value="Genomic_DNA"/>
</dbReference>
<feature type="region of interest" description="Disordered" evidence="1">
    <location>
        <begin position="1"/>
        <end position="98"/>
    </location>
</feature>
<sequence>MGVGGREQVPELRCQAPLSRQLAAASVRQDPEARRRGRVRPAEGDTPREQQAKKFWRARGKAVRSSGTRRVVSRQGRRHDWTRVPGPAQKSVTPMTQPLPQLGDARVDHALPGPVSLSIGLSVPCTQDHPSAHSKCRRSPPKPNPRGEPAAPPYLAPGLSFYQGSQFHIFHIVPQPSHKPLLTGAFQGSLSASQRGTQTHDHPVRGPLSQKGH</sequence>
<feature type="compositionally biased region" description="Pro residues" evidence="1">
    <location>
        <begin position="141"/>
        <end position="155"/>
    </location>
</feature>
<name>A0A9Q1EVY6_SYNKA</name>
<dbReference type="Proteomes" id="UP001152622">
    <property type="component" value="Chromosome 12"/>
</dbReference>
<reference evidence="2" key="1">
    <citation type="journal article" date="2023" name="Science">
        <title>Genome structures resolve the early diversification of teleost fishes.</title>
        <authorList>
            <person name="Parey E."/>
            <person name="Louis A."/>
            <person name="Montfort J."/>
            <person name="Bouchez O."/>
            <person name="Roques C."/>
            <person name="Iampietro C."/>
            <person name="Lluch J."/>
            <person name="Castinel A."/>
            <person name="Donnadieu C."/>
            <person name="Desvignes T."/>
            <person name="Floi Bucao C."/>
            <person name="Jouanno E."/>
            <person name="Wen M."/>
            <person name="Mejri S."/>
            <person name="Dirks R."/>
            <person name="Jansen H."/>
            <person name="Henkel C."/>
            <person name="Chen W.J."/>
            <person name="Zahm M."/>
            <person name="Cabau C."/>
            <person name="Klopp C."/>
            <person name="Thompson A.W."/>
            <person name="Robinson-Rechavi M."/>
            <person name="Braasch I."/>
            <person name="Lecointre G."/>
            <person name="Bobe J."/>
            <person name="Postlethwait J.H."/>
            <person name="Berthelot C."/>
            <person name="Roest Crollius H."/>
            <person name="Guiguen Y."/>
        </authorList>
    </citation>
    <scope>NUCLEOTIDE SEQUENCE</scope>
    <source>
        <strain evidence="2">WJC10195</strain>
    </source>
</reference>